<gene>
    <name evidence="1" type="ORF">CQA53_10105</name>
</gene>
<dbReference type="AlphaFoldDB" id="A0A3D8I8H8"/>
<dbReference type="EMBL" id="NXLQ01000053">
    <property type="protein sequence ID" value="RDU61469.1"/>
    <property type="molecule type" value="Genomic_DNA"/>
</dbReference>
<organism evidence="1 2">
    <name type="scientific">Helicobacter didelphidarum</name>
    <dbReference type="NCBI Taxonomy" id="2040648"/>
    <lineage>
        <taxon>Bacteria</taxon>
        <taxon>Pseudomonadati</taxon>
        <taxon>Campylobacterota</taxon>
        <taxon>Epsilonproteobacteria</taxon>
        <taxon>Campylobacterales</taxon>
        <taxon>Helicobacteraceae</taxon>
        <taxon>Helicobacter</taxon>
    </lineage>
</organism>
<evidence type="ECO:0000313" key="1">
    <source>
        <dbReference type="EMBL" id="RDU61469.1"/>
    </source>
</evidence>
<comment type="caution">
    <text evidence="1">The sequence shown here is derived from an EMBL/GenBank/DDBJ whole genome shotgun (WGS) entry which is preliminary data.</text>
</comment>
<protein>
    <submittedName>
        <fullName evidence="1">Uncharacterized protein</fullName>
    </submittedName>
</protein>
<reference evidence="1 2" key="1">
    <citation type="submission" date="2018-04" db="EMBL/GenBank/DDBJ databases">
        <title>Novel Campyloabacter and Helicobacter Species and Strains.</title>
        <authorList>
            <person name="Mannion A.J."/>
            <person name="Shen Z."/>
            <person name="Fox J.G."/>
        </authorList>
    </citation>
    <scope>NUCLEOTIDE SEQUENCE [LARGE SCALE GENOMIC DNA]</scope>
    <source>
        <strain evidence="1 2">MIT 17-337</strain>
    </source>
</reference>
<name>A0A3D8I8H8_9HELI</name>
<dbReference type="Proteomes" id="UP000256379">
    <property type="component" value="Unassembled WGS sequence"/>
</dbReference>
<proteinExistence type="predicted"/>
<accession>A0A3D8I8H8</accession>
<keyword evidence="2" id="KW-1185">Reference proteome</keyword>
<evidence type="ECO:0000313" key="2">
    <source>
        <dbReference type="Proteomes" id="UP000256379"/>
    </source>
</evidence>
<sequence length="323" mass="37589">MGLRVKLGIKQENGSMIKDYYPQFIELDSCYINTYNNLVENYYFHNSKQTIDIDLPTHHIETDSNNITDDNENNLIQNLGEDIEGKHYYLNAGEEFKGESDSHSIRLSTTLLYFYSYLLELKANENLLESTINNLKANPQSAEYENCIGKKAKKNKGKYQLSTALINDFMQATYNSLQEVKKKVLGEVKQQYKQNKKLKNESSLKESPEKIYPLVYLLSEIGHIAKLKSKDIEEFDILRMVDLIAQLQEIKIYTRILDEEFFKELENKQCSVEDIRSILKCQPFIVVDENNKALLKAENMEEIFLHKDFTRIASQILEAYKTA</sequence>